<dbReference type="PANTHER" id="PTHR38441:SF1">
    <property type="entry name" value="MEMBRANE PROTEIN"/>
    <property type="match status" value="1"/>
</dbReference>
<reference evidence="2 3" key="1">
    <citation type="submission" date="2020-12" db="EMBL/GenBank/DDBJ databases">
        <title>WGS of Thermoactinomyces spp.</title>
        <authorList>
            <person name="Cheng K."/>
        </authorList>
    </citation>
    <scope>NUCLEOTIDE SEQUENCE [LARGE SCALE GENOMIC DNA]</scope>
    <source>
        <strain evidence="3">CICC 10671\DSM 43846</strain>
    </source>
</reference>
<keyword evidence="3" id="KW-1185">Reference proteome</keyword>
<keyword evidence="1" id="KW-0812">Transmembrane</keyword>
<feature type="transmembrane region" description="Helical" evidence="1">
    <location>
        <begin position="61"/>
        <end position="82"/>
    </location>
</feature>
<evidence type="ECO:0000256" key="1">
    <source>
        <dbReference type="SAM" id="Phobius"/>
    </source>
</evidence>
<keyword evidence="1" id="KW-0472">Membrane</keyword>
<evidence type="ECO:0000313" key="2">
    <source>
        <dbReference type="EMBL" id="MBH8595145.1"/>
    </source>
</evidence>
<comment type="caution">
    <text evidence="2">The sequence shown here is derived from an EMBL/GenBank/DDBJ whole genome shotgun (WGS) entry which is preliminary data.</text>
</comment>
<dbReference type="EMBL" id="JAECVW010000003">
    <property type="protein sequence ID" value="MBH8595145.1"/>
    <property type="molecule type" value="Genomic_DNA"/>
</dbReference>
<dbReference type="AlphaFoldDB" id="A0A8I1A929"/>
<gene>
    <name evidence="2" type="ORF">I8U20_07355</name>
</gene>
<dbReference type="InterPro" id="IPR007436">
    <property type="entry name" value="DUF485"/>
</dbReference>
<dbReference type="PANTHER" id="PTHR38441">
    <property type="entry name" value="INTEGRAL MEMBRANE PROTEIN-RELATED"/>
    <property type="match status" value="1"/>
</dbReference>
<protein>
    <submittedName>
        <fullName evidence="2">DUF485 domain-containing protein</fullName>
    </submittedName>
</protein>
<dbReference type="Pfam" id="PF04341">
    <property type="entry name" value="DUF485"/>
    <property type="match status" value="1"/>
</dbReference>
<feature type="transmembrane region" description="Helical" evidence="1">
    <location>
        <begin position="27"/>
        <end position="49"/>
    </location>
</feature>
<proteinExistence type="predicted"/>
<dbReference type="Proteomes" id="UP000633619">
    <property type="component" value="Unassembled WGS sequence"/>
</dbReference>
<dbReference type="RefSeq" id="WP_181731457.1">
    <property type="nucleotide sequence ID" value="NZ_JACEIR010000002.1"/>
</dbReference>
<accession>A0A8I1A929</accession>
<evidence type="ECO:0000313" key="3">
    <source>
        <dbReference type="Proteomes" id="UP000633619"/>
    </source>
</evidence>
<organism evidence="2 3">
    <name type="scientific">Thermoactinomyces intermedius</name>
    <dbReference type="NCBI Taxonomy" id="2024"/>
    <lineage>
        <taxon>Bacteria</taxon>
        <taxon>Bacillati</taxon>
        <taxon>Bacillota</taxon>
        <taxon>Bacilli</taxon>
        <taxon>Bacillales</taxon>
        <taxon>Thermoactinomycetaceae</taxon>
        <taxon>Thermoactinomyces</taxon>
    </lineage>
</organism>
<keyword evidence="1" id="KW-1133">Transmembrane helix</keyword>
<name>A0A8I1A929_THEIN</name>
<sequence length="104" mass="12458">MASTHPDWEEISRSPEFRELMQKKRRFIISATFFFALYYFALPFFTGYFEFLNTPLIGSINGAYLFAISQFFMAWILAILYVRHSNQTDQLIQRLIEKKRREVS</sequence>